<organism evidence="1">
    <name type="scientific">hot springs metagenome</name>
    <dbReference type="NCBI Taxonomy" id="433727"/>
    <lineage>
        <taxon>unclassified sequences</taxon>
        <taxon>metagenomes</taxon>
        <taxon>ecological metagenomes</taxon>
    </lineage>
</organism>
<dbReference type="NCBIfam" id="TIGR02436">
    <property type="entry name" value="four helix bundle protein"/>
    <property type="match status" value="1"/>
</dbReference>
<dbReference type="SUPFAM" id="SSF158446">
    <property type="entry name" value="IVS-encoded protein-like"/>
    <property type="match status" value="1"/>
</dbReference>
<accession>A0A5J4L5J5</accession>
<dbReference type="Pfam" id="PF05635">
    <property type="entry name" value="23S_rRNA_IVP"/>
    <property type="match status" value="1"/>
</dbReference>
<dbReference type="EMBL" id="BLAB01000001">
    <property type="protein sequence ID" value="GER94067.1"/>
    <property type="molecule type" value="Genomic_DNA"/>
</dbReference>
<dbReference type="PANTHER" id="PTHR38471:SF2">
    <property type="entry name" value="FOUR HELIX BUNDLE PROTEIN"/>
    <property type="match status" value="1"/>
</dbReference>
<dbReference type="CDD" id="cd16377">
    <property type="entry name" value="23S_rRNA_IVP_like"/>
    <property type="match status" value="1"/>
</dbReference>
<dbReference type="Gene3D" id="1.20.1440.60">
    <property type="entry name" value="23S rRNA-intervening sequence"/>
    <property type="match status" value="1"/>
</dbReference>
<name>A0A5J4L5J5_9ZZZZ</name>
<comment type="caution">
    <text evidence="1">The sequence shown here is derived from an EMBL/GenBank/DDBJ whole genome shotgun (WGS) entry which is preliminary data.</text>
</comment>
<dbReference type="PANTHER" id="PTHR38471">
    <property type="entry name" value="FOUR HELIX BUNDLE PROTEIN"/>
    <property type="match status" value="1"/>
</dbReference>
<protein>
    <submittedName>
        <fullName evidence="1">Four helix bundle protein</fullName>
    </submittedName>
</protein>
<proteinExistence type="predicted"/>
<sequence>MANYKNLIVWQKAHQLALMVYRLIESFPRHEQYALTSQIRRAVLSIPTNIVEGYNRKSKKEFIHFIDIAIGSIAEV</sequence>
<gene>
    <name evidence="1" type="ORF">A45J_1825</name>
</gene>
<dbReference type="InterPro" id="IPR036583">
    <property type="entry name" value="23S_rRNA_IVS_sf"/>
</dbReference>
<reference evidence="1" key="1">
    <citation type="submission" date="2019-10" db="EMBL/GenBank/DDBJ databases">
        <title>Metagenomic sequencing of thiosulfate-disproportionating enrichment culture.</title>
        <authorList>
            <person name="Umezawa K."/>
            <person name="Kojima H."/>
            <person name="Fukui M."/>
        </authorList>
    </citation>
    <scope>NUCLEOTIDE SEQUENCE</scope>
    <source>
        <strain evidence="1">45J</strain>
    </source>
</reference>
<dbReference type="AlphaFoldDB" id="A0A5J4L5J5"/>
<dbReference type="InterPro" id="IPR012657">
    <property type="entry name" value="23S_rRNA-intervening_sequence"/>
</dbReference>
<evidence type="ECO:0000313" key="1">
    <source>
        <dbReference type="EMBL" id="GER94067.1"/>
    </source>
</evidence>